<comment type="subcellular location">
    <subcellularLocation>
        <location evidence="1">Membrane</location>
        <topology evidence="1">Single-pass membrane protein</topology>
    </subcellularLocation>
</comment>
<dbReference type="OrthoDB" id="6522830at2"/>
<evidence type="ECO:0000313" key="3">
    <source>
        <dbReference type="EMBL" id="RQM40193.1"/>
    </source>
</evidence>
<dbReference type="Pfam" id="PF12528">
    <property type="entry name" value="T2SSppdC"/>
    <property type="match status" value="1"/>
</dbReference>
<name>A0A3N6SJS2_9GAMM</name>
<feature type="domain" description="Prepilin peptidase dependent protein C-like C-terminal" evidence="2">
    <location>
        <begin position="29"/>
        <end position="96"/>
    </location>
</feature>
<dbReference type="GO" id="GO:0016020">
    <property type="term" value="C:membrane"/>
    <property type="evidence" value="ECO:0007669"/>
    <property type="project" value="UniProtKB-SubCell"/>
</dbReference>
<dbReference type="EMBL" id="RHHM01000001">
    <property type="protein sequence ID" value="RQM40193.1"/>
    <property type="molecule type" value="Genomic_DNA"/>
</dbReference>
<dbReference type="Pfam" id="PF07963">
    <property type="entry name" value="N_methyl"/>
    <property type="match status" value="1"/>
</dbReference>
<gene>
    <name evidence="3" type="ORF">EB241_02590</name>
</gene>
<dbReference type="NCBIfam" id="TIGR02532">
    <property type="entry name" value="IV_pilin_GFxxxE"/>
    <property type="match status" value="1"/>
</dbReference>
<dbReference type="InterPro" id="IPR022204">
    <property type="entry name" value="PpdC-like_C"/>
</dbReference>
<keyword evidence="4" id="KW-1185">Reference proteome</keyword>
<dbReference type="AlphaFoldDB" id="A0A3N6SJS2"/>
<dbReference type="RefSeq" id="WP_124231679.1">
    <property type="nucleotide sequence ID" value="NZ_RHHM01000001.1"/>
</dbReference>
<dbReference type="PROSITE" id="PS00409">
    <property type="entry name" value="PROKAR_NTER_METHYL"/>
    <property type="match status" value="1"/>
</dbReference>
<proteinExistence type="predicted"/>
<sequence length="101" mass="11448">MNSQRGFSLPETLVALLLFTLSFTALLNYQLMLAQGAQQQIQQREAWRQAWLRFEGYQAPDWRTSLEKENVQGCLMWTASAISSGGRRAVLSQLHCDGAEK</sequence>
<organism evidence="3 4">
    <name type="scientific">Erwinia psidii</name>
    <dbReference type="NCBI Taxonomy" id="69224"/>
    <lineage>
        <taxon>Bacteria</taxon>
        <taxon>Pseudomonadati</taxon>
        <taxon>Pseudomonadota</taxon>
        <taxon>Gammaproteobacteria</taxon>
        <taxon>Enterobacterales</taxon>
        <taxon>Erwiniaceae</taxon>
        <taxon>Erwinia</taxon>
    </lineage>
</organism>
<evidence type="ECO:0000313" key="4">
    <source>
        <dbReference type="Proteomes" id="UP000279457"/>
    </source>
</evidence>
<evidence type="ECO:0000259" key="2">
    <source>
        <dbReference type="Pfam" id="PF12528"/>
    </source>
</evidence>
<reference evidence="3 4" key="1">
    <citation type="submission" date="2018-10" db="EMBL/GenBank/DDBJ databases">
        <title>Draft genome sequence for the type isolate of Erwinia psidii, agent causal of bacterial blight in guava (Psidium guajava) and wilt and die-back of Eucalyptus spp.</title>
        <authorList>
            <person name="Hermenegildo P.S."/>
            <person name="Santos S.A."/>
            <person name="Guimaraes L.M.S."/>
            <person name="Vidigal P.M.P."/>
            <person name="Pereira I.C."/>
            <person name="Badel J.L."/>
            <person name="Alfenas-Zerbini P."/>
            <person name="Ferreira M.A.S.V."/>
            <person name="Alfenas A.C."/>
        </authorList>
    </citation>
    <scope>NUCLEOTIDE SEQUENCE [LARGE SCALE GENOMIC DNA]</scope>
    <source>
        <strain evidence="3 4">IBSBF 435</strain>
    </source>
</reference>
<dbReference type="InterPro" id="IPR012902">
    <property type="entry name" value="N_methyl_site"/>
</dbReference>
<protein>
    <submittedName>
        <fullName evidence="3">Prepilin-type N-terminal cleavage/methylation domain-containing protein</fullName>
    </submittedName>
</protein>
<dbReference type="Proteomes" id="UP000279457">
    <property type="component" value="Unassembled WGS sequence"/>
</dbReference>
<evidence type="ECO:0000256" key="1">
    <source>
        <dbReference type="ARBA" id="ARBA00004167"/>
    </source>
</evidence>
<comment type="caution">
    <text evidence="3">The sequence shown here is derived from an EMBL/GenBank/DDBJ whole genome shotgun (WGS) entry which is preliminary data.</text>
</comment>
<accession>A0A3N6SJS2</accession>